<name>A0A9D4LLG7_DREPO</name>
<dbReference type="EMBL" id="JAIWYP010000003">
    <property type="protein sequence ID" value="KAH3859662.1"/>
    <property type="molecule type" value="Genomic_DNA"/>
</dbReference>
<gene>
    <name evidence="2" type="ORF">DPMN_102481</name>
</gene>
<comment type="caution">
    <text evidence="2">The sequence shown here is derived from an EMBL/GenBank/DDBJ whole genome shotgun (WGS) entry which is preliminary data.</text>
</comment>
<organism evidence="2 3">
    <name type="scientific">Dreissena polymorpha</name>
    <name type="common">Zebra mussel</name>
    <name type="synonym">Mytilus polymorpha</name>
    <dbReference type="NCBI Taxonomy" id="45954"/>
    <lineage>
        <taxon>Eukaryota</taxon>
        <taxon>Metazoa</taxon>
        <taxon>Spiralia</taxon>
        <taxon>Lophotrochozoa</taxon>
        <taxon>Mollusca</taxon>
        <taxon>Bivalvia</taxon>
        <taxon>Autobranchia</taxon>
        <taxon>Heteroconchia</taxon>
        <taxon>Euheterodonta</taxon>
        <taxon>Imparidentia</taxon>
        <taxon>Neoheterodontei</taxon>
        <taxon>Myida</taxon>
        <taxon>Dreissenoidea</taxon>
        <taxon>Dreissenidae</taxon>
        <taxon>Dreissena</taxon>
    </lineage>
</organism>
<evidence type="ECO:0000313" key="2">
    <source>
        <dbReference type="EMBL" id="KAH3859662.1"/>
    </source>
</evidence>
<protein>
    <submittedName>
        <fullName evidence="2">Uncharacterized protein</fullName>
    </submittedName>
</protein>
<reference evidence="2" key="2">
    <citation type="submission" date="2020-11" db="EMBL/GenBank/DDBJ databases">
        <authorList>
            <person name="McCartney M.A."/>
            <person name="Auch B."/>
            <person name="Kono T."/>
            <person name="Mallez S."/>
            <person name="Becker A."/>
            <person name="Gohl D.M."/>
            <person name="Silverstein K.A.T."/>
            <person name="Koren S."/>
            <person name="Bechman K.B."/>
            <person name="Herman A."/>
            <person name="Abrahante J.E."/>
            <person name="Garbe J."/>
        </authorList>
    </citation>
    <scope>NUCLEOTIDE SEQUENCE</scope>
    <source>
        <strain evidence="2">Duluth1</strain>
        <tissue evidence="2">Whole animal</tissue>
    </source>
</reference>
<proteinExistence type="predicted"/>
<dbReference type="Proteomes" id="UP000828390">
    <property type="component" value="Unassembled WGS sequence"/>
</dbReference>
<evidence type="ECO:0000256" key="1">
    <source>
        <dbReference type="SAM" id="SignalP"/>
    </source>
</evidence>
<feature type="chain" id="PRO_5039045306" evidence="1">
    <location>
        <begin position="16"/>
        <end position="59"/>
    </location>
</feature>
<keyword evidence="3" id="KW-1185">Reference proteome</keyword>
<sequence length="59" mass="6800">MIVLIVCIFKRMCLTTNIEVQRNRPRIWVPVARKPSTGQQLVSDLWSSTGQQLVSDLWS</sequence>
<feature type="signal peptide" evidence="1">
    <location>
        <begin position="1"/>
        <end position="15"/>
    </location>
</feature>
<evidence type="ECO:0000313" key="3">
    <source>
        <dbReference type="Proteomes" id="UP000828390"/>
    </source>
</evidence>
<reference evidence="2" key="1">
    <citation type="journal article" date="2019" name="bioRxiv">
        <title>The Genome of the Zebra Mussel, Dreissena polymorpha: A Resource for Invasive Species Research.</title>
        <authorList>
            <person name="McCartney M.A."/>
            <person name="Auch B."/>
            <person name="Kono T."/>
            <person name="Mallez S."/>
            <person name="Zhang Y."/>
            <person name="Obille A."/>
            <person name="Becker A."/>
            <person name="Abrahante J.E."/>
            <person name="Garbe J."/>
            <person name="Badalamenti J.P."/>
            <person name="Herman A."/>
            <person name="Mangelson H."/>
            <person name="Liachko I."/>
            <person name="Sullivan S."/>
            <person name="Sone E.D."/>
            <person name="Koren S."/>
            <person name="Silverstein K.A.T."/>
            <person name="Beckman K.B."/>
            <person name="Gohl D.M."/>
        </authorList>
    </citation>
    <scope>NUCLEOTIDE SEQUENCE</scope>
    <source>
        <strain evidence="2">Duluth1</strain>
        <tissue evidence="2">Whole animal</tissue>
    </source>
</reference>
<accession>A0A9D4LLG7</accession>
<keyword evidence="1" id="KW-0732">Signal</keyword>
<dbReference type="AlphaFoldDB" id="A0A9D4LLG7"/>